<name>A0A369KB31_HYPMA</name>
<dbReference type="SUPFAM" id="SSF52047">
    <property type="entry name" value="RNI-like"/>
    <property type="match status" value="1"/>
</dbReference>
<dbReference type="Gene3D" id="3.80.10.10">
    <property type="entry name" value="Ribonuclease Inhibitor"/>
    <property type="match status" value="1"/>
</dbReference>
<dbReference type="OrthoDB" id="2847287at2759"/>
<dbReference type="InParanoid" id="A0A369KB31"/>
<dbReference type="AlphaFoldDB" id="A0A369KB31"/>
<evidence type="ECO:0000256" key="1">
    <source>
        <dbReference type="SAM" id="MobiDB-lite"/>
    </source>
</evidence>
<evidence type="ECO:0000313" key="3">
    <source>
        <dbReference type="Proteomes" id="UP000076154"/>
    </source>
</evidence>
<comment type="caution">
    <text evidence="2">The sequence shown here is derived from an EMBL/GenBank/DDBJ whole genome shotgun (WGS) entry which is preliminary data.</text>
</comment>
<dbReference type="Proteomes" id="UP000076154">
    <property type="component" value="Unassembled WGS sequence"/>
</dbReference>
<evidence type="ECO:0000313" key="2">
    <source>
        <dbReference type="EMBL" id="RDB28146.1"/>
    </source>
</evidence>
<feature type="compositionally biased region" description="Polar residues" evidence="1">
    <location>
        <begin position="8"/>
        <end position="18"/>
    </location>
</feature>
<feature type="compositionally biased region" description="Low complexity" evidence="1">
    <location>
        <begin position="552"/>
        <end position="580"/>
    </location>
</feature>
<protein>
    <recommendedName>
        <fullName evidence="4">F-box domain-containing protein</fullName>
    </recommendedName>
</protein>
<sequence>MANFGPRTPSTESSTCSAEGSEHASSLRRSFSRSRSPIPRLKQLFSLKSPPPSFASLESFANAPPIEVIINVGRHLSSPRDVLSVSLTCRQARAALLPRLYNTVELRSNKACRSALEAFSKRSEITQHIQTLTVRPNNTERTPSGEHLDELLVSNLIIVIASRLPSLHSFYWDGLEMPDDKLWLALRKFCPRLKCIGTSVGTLPLDTSDALFDFRDLLKFSFTVRCDSLTWLTEGRPSVEKLPRRLWQMLLERCPGLTELTIGGSAPSPRLFDTRHVMAGRWPRLRKLTLGETIILHASQDENAPETQALNKFLAAHPTLREIAFQHPGTYGYPDSLLLPQNALPRVESFSGPPRYVRALTHPARLKSLAITTLHHCPSAFPPTCAILHGFPSLTSLSIWIDLSFARRNPLHDGGNIFRTILECCPRLIHFDVSCFTRPTFHVKEFSAALTRSPQLRSFSLTKIHKQSDEDMNQTAMRIAHDNPNIQKFSLRYSLDTWLTHSTGRIKQFGDYEVLTRPDGLPGSMVGYEWGVRTFGSPYSRHYVQDLRPPRSKQASRSSWSSPLEQPQSPRPQSVLSVQPSVSHSVHWQPSVSHSVHWH</sequence>
<keyword evidence="3" id="KW-1185">Reference proteome</keyword>
<dbReference type="EMBL" id="LUEZ02000012">
    <property type="protein sequence ID" value="RDB28146.1"/>
    <property type="molecule type" value="Genomic_DNA"/>
</dbReference>
<proteinExistence type="predicted"/>
<organism evidence="2 3">
    <name type="scientific">Hypsizygus marmoreus</name>
    <name type="common">White beech mushroom</name>
    <name type="synonym">Agaricus marmoreus</name>
    <dbReference type="NCBI Taxonomy" id="39966"/>
    <lineage>
        <taxon>Eukaryota</taxon>
        <taxon>Fungi</taxon>
        <taxon>Dikarya</taxon>
        <taxon>Basidiomycota</taxon>
        <taxon>Agaricomycotina</taxon>
        <taxon>Agaricomycetes</taxon>
        <taxon>Agaricomycetidae</taxon>
        <taxon>Agaricales</taxon>
        <taxon>Tricholomatineae</taxon>
        <taxon>Lyophyllaceae</taxon>
        <taxon>Hypsizygus</taxon>
    </lineage>
</organism>
<gene>
    <name evidence="2" type="ORF">Hypma_001390</name>
</gene>
<feature type="region of interest" description="Disordered" evidence="1">
    <location>
        <begin position="547"/>
        <end position="580"/>
    </location>
</feature>
<reference evidence="2" key="1">
    <citation type="submission" date="2018-04" db="EMBL/GenBank/DDBJ databases">
        <title>Whole genome sequencing of Hypsizygus marmoreus.</title>
        <authorList>
            <person name="Choi I.-G."/>
            <person name="Min B."/>
            <person name="Kim J.-G."/>
            <person name="Kim S."/>
            <person name="Oh Y.-L."/>
            <person name="Kong W.-S."/>
            <person name="Park H."/>
            <person name="Jeong J."/>
            <person name="Song E.-S."/>
        </authorList>
    </citation>
    <scope>NUCLEOTIDE SEQUENCE [LARGE SCALE GENOMIC DNA]</scope>
    <source>
        <strain evidence="2">51987-8</strain>
    </source>
</reference>
<accession>A0A369KB31</accession>
<feature type="region of interest" description="Disordered" evidence="1">
    <location>
        <begin position="1"/>
        <end position="35"/>
    </location>
</feature>
<dbReference type="InterPro" id="IPR032675">
    <property type="entry name" value="LRR_dom_sf"/>
</dbReference>
<evidence type="ECO:0008006" key="4">
    <source>
        <dbReference type="Google" id="ProtNLM"/>
    </source>
</evidence>